<comment type="caution">
    <text evidence="2">The sequence shown here is derived from an EMBL/GenBank/DDBJ whole genome shotgun (WGS) entry which is preliminary data.</text>
</comment>
<feature type="compositionally biased region" description="Polar residues" evidence="1">
    <location>
        <begin position="141"/>
        <end position="150"/>
    </location>
</feature>
<name>A0A396JX70_MEDTR</name>
<reference evidence="3" key="1">
    <citation type="journal article" date="2018" name="Nat. Plants">
        <title>Whole-genome landscape of Medicago truncatula symbiotic genes.</title>
        <authorList>
            <person name="Pecrix Y."/>
            <person name="Staton S.E."/>
            <person name="Sallet E."/>
            <person name="Lelandais-Briere C."/>
            <person name="Moreau S."/>
            <person name="Carrere S."/>
            <person name="Blein T."/>
            <person name="Jardinaud M.F."/>
            <person name="Latrasse D."/>
            <person name="Zouine M."/>
            <person name="Zahm M."/>
            <person name="Kreplak J."/>
            <person name="Mayjonade B."/>
            <person name="Satge C."/>
            <person name="Perez M."/>
            <person name="Cauet S."/>
            <person name="Marande W."/>
            <person name="Chantry-Darmon C."/>
            <person name="Lopez-Roques C."/>
            <person name="Bouchez O."/>
            <person name="Berard A."/>
            <person name="Debelle F."/>
            <person name="Munos S."/>
            <person name="Bendahmane A."/>
            <person name="Berges H."/>
            <person name="Niebel A."/>
            <person name="Buitink J."/>
            <person name="Frugier F."/>
            <person name="Benhamed M."/>
            <person name="Crespi M."/>
            <person name="Gouzy J."/>
            <person name="Gamas P."/>
        </authorList>
    </citation>
    <scope>NUCLEOTIDE SEQUENCE [LARGE SCALE GENOMIC DNA]</scope>
    <source>
        <strain evidence="3">cv. Jemalong A17</strain>
    </source>
</reference>
<protein>
    <submittedName>
        <fullName evidence="2">Uncharacterized protein</fullName>
    </submittedName>
</protein>
<evidence type="ECO:0000313" key="3">
    <source>
        <dbReference type="Proteomes" id="UP000265566"/>
    </source>
</evidence>
<dbReference type="Proteomes" id="UP000265566">
    <property type="component" value="Chromosome 1"/>
</dbReference>
<organism evidence="2 3">
    <name type="scientific">Medicago truncatula</name>
    <name type="common">Barrel medic</name>
    <name type="synonym">Medicago tribuloides</name>
    <dbReference type="NCBI Taxonomy" id="3880"/>
    <lineage>
        <taxon>Eukaryota</taxon>
        <taxon>Viridiplantae</taxon>
        <taxon>Streptophyta</taxon>
        <taxon>Embryophyta</taxon>
        <taxon>Tracheophyta</taxon>
        <taxon>Spermatophyta</taxon>
        <taxon>Magnoliopsida</taxon>
        <taxon>eudicotyledons</taxon>
        <taxon>Gunneridae</taxon>
        <taxon>Pentapetalae</taxon>
        <taxon>rosids</taxon>
        <taxon>fabids</taxon>
        <taxon>Fabales</taxon>
        <taxon>Fabaceae</taxon>
        <taxon>Papilionoideae</taxon>
        <taxon>50 kb inversion clade</taxon>
        <taxon>NPAAA clade</taxon>
        <taxon>Hologalegina</taxon>
        <taxon>IRL clade</taxon>
        <taxon>Trifolieae</taxon>
        <taxon>Medicago</taxon>
    </lineage>
</organism>
<evidence type="ECO:0000256" key="1">
    <source>
        <dbReference type="SAM" id="MobiDB-lite"/>
    </source>
</evidence>
<gene>
    <name evidence="2" type="ORF">MtrunA17_Chr1g0191911</name>
</gene>
<proteinExistence type="predicted"/>
<dbReference type="EMBL" id="PSQE01000001">
    <property type="protein sequence ID" value="RHN80775.1"/>
    <property type="molecule type" value="Genomic_DNA"/>
</dbReference>
<feature type="compositionally biased region" description="Polar residues" evidence="1">
    <location>
        <begin position="115"/>
        <end position="128"/>
    </location>
</feature>
<feature type="region of interest" description="Disordered" evidence="1">
    <location>
        <begin position="59"/>
        <end position="157"/>
    </location>
</feature>
<accession>A0A396JX70</accession>
<dbReference type="AlphaFoldDB" id="A0A396JX70"/>
<sequence>MNMWREVEALELLPPDYKNGPGRPRKLGIREFDENGARMRRQGVDYRCTKFDQFGHNQRRCNSAIQNPEAAKRKRKTPRQKATSNATVQDGAPVQEPAMAHAYASQPKMALAHASQPQRPHASASQPPMHTEPVQRPPKLTSVQGPSRFTSVEGPPREIAKNKFQIVKTLGLKKSVKPKDSRKSSRLMKLKTKAIKGVGSSIVDPMVIEESEEGTLTRENDGVIKSGTCITVLRGLL</sequence>
<dbReference type="Gramene" id="rna4741">
    <property type="protein sequence ID" value="RHN80775.1"/>
    <property type="gene ID" value="gene4741"/>
</dbReference>
<evidence type="ECO:0000313" key="2">
    <source>
        <dbReference type="EMBL" id="RHN80775.1"/>
    </source>
</evidence>